<dbReference type="PANTHER" id="PTHR30303">
    <property type="entry name" value="HYDROGENASE ISOENZYMES FORMATION PROTEIN HYPE"/>
    <property type="match status" value="1"/>
</dbReference>
<accession>A0A6I4SNG8</accession>
<evidence type="ECO:0000313" key="4">
    <source>
        <dbReference type="EMBL" id="MXO57303.1"/>
    </source>
</evidence>
<dbReference type="SUPFAM" id="SSF55326">
    <property type="entry name" value="PurM N-terminal domain-like"/>
    <property type="match status" value="1"/>
</dbReference>
<dbReference type="CDD" id="cd02197">
    <property type="entry name" value="HypE"/>
    <property type="match status" value="1"/>
</dbReference>
<dbReference type="Pfam" id="PF02769">
    <property type="entry name" value="AIRS_C"/>
    <property type="match status" value="1"/>
</dbReference>
<keyword evidence="5" id="KW-1185">Reference proteome</keyword>
<proteinExistence type="inferred from homology"/>
<dbReference type="InterPro" id="IPR010918">
    <property type="entry name" value="PurM-like_C_dom"/>
</dbReference>
<evidence type="ECO:0000259" key="3">
    <source>
        <dbReference type="Pfam" id="PF02769"/>
    </source>
</evidence>
<organism evidence="4 5">
    <name type="scientific">Pontixanthobacter gangjinensis</name>
    <dbReference type="NCBI Taxonomy" id="1028742"/>
    <lineage>
        <taxon>Bacteria</taxon>
        <taxon>Pseudomonadati</taxon>
        <taxon>Pseudomonadota</taxon>
        <taxon>Alphaproteobacteria</taxon>
        <taxon>Sphingomonadales</taxon>
        <taxon>Erythrobacteraceae</taxon>
        <taxon>Pontixanthobacter</taxon>
    </lineage>
</organism>
<dbReference type="GO" id="GO:0051604">
    <property type="term" value="P:protein maturation"/>
    <property type="evidence" value="ECO:0007669"/>
    <property type="project" value="TreeGrafter"/>
</dbReference>
<feature type="domain" description="PurM-like C-terminal" evidence="3">
    <location>
        <begin position="177"/>
        <end position="322"/>
    </location>
</feature>
<name>A0A6I4SNG8_9SPHN</name>
<dbReference type="InterPro" id="IPR036921">
    <property type="entry name" value="PurM-like_N_sf"/>
</dbReference>
<dbReference type="NCBIfam" id="TIGR02124">
    <property type="entry name" value="hypE"/>
    <property type="match status" value="1"/>
</dbReference>
<dbReference type="InterPro" id="IPR036676">
    <property type="entry name" value="PurM-like_C_sf"/>
</dbReference>
<dbReference type="SUPFAM" id="SSF56042">
    <property type="entry name" value="PurM C-terminal domain-like"/>
    <property type="match status" value="1"/>
</dbReference>
<dbReference type="InterPro" id="IPR016188">
    <property type="entry name" value="PurM-like_N"/>
</dbReference>
<dbReference type="Gene3D" id="3.30.1330.10">
    <property type="entry name" value="PurM-like, N-terminal domain"/>
    <property type="match status" value="1"/>
</dbReference>
<protein>
    <submittedName>
        <fullName evidence="4">Hydrogenase expression/formation protein HypE</fullName>
    </submittedName>
</protein>
<dbReference type="PANTHER" id="PTHR30303:SF0">
    <property type="entry name" value="CARBAMOYL DEHYDRATASE HYPE"/>
    <property type="match status" value="1"/>
</dbReference>
<dbReference type="OrthoDB" id="9801934at2"/>
<comment type="caution">
    <text evidence="4">The sequence shown here is derived from an EMBL/GenBank/DDBJ whole genome shotgun (WGS) entry which is preliminary data.</text>
</comment>
<evidence type="ECO:0000256" key="1">
    <source>
        <dbReference type="ARBA" id="ARBA00006243"/>
    </source>
</evidence>
<reference evidence="4 5" key="1">
    <citation type="submission" date="2019-12" db="EMBL/GenBank/DDBJ databases">
        <title>Genomic-based taxomic classification of the family Erythrobacteraceae.</title>
        <authorList>
            <person name="Xu L."/>
        </authorList>
    </citation>
    <scope>NUCLEOTIDE SEQUENCE [LARGE SCALE GENOMIC DNA]</scope>
    <source>
        <strain evidence="4 5">JCM 17802</strain>
    </source>
</reference>
<comment type="similarity">
    <text evidence="1">Belongs to the HypE family.</text>
</comment>
<dbReference type="InterPro" id="IPR011854">
    <property type="entry name" value="HypE"/>
</dbReference>
<sequence>MMSRPGSHGSCPVPVHSAERIEIGHGGGGKLTQRLIDTVFRPAFAVSDEDLTCDSAAIGRSEFELAFTTDAYVVQPLFFPGGNIGSLAIFGTVNDLAMSGARALAISAAFVIEEGFAVTDLNRIVETMRDAASRAGVRIVAGDTKVVERGKADGVYIATSGIGEIGSRALIRPQEVRVGDAVIVSGDIGRHGMAVMAARESLGFEPPIESDCAPLFGPVSALIDGGIELHCLRDCTRGGLATALIEIARCADVTIAIEQTKIPVSGPVRGACEILGIDPLYVANEGRFTAIVAGGDAERALSILQRHDDAAAIIGMVGERDGSTDAKIRTIGRTRALDLQTGEQLPRIC</sequence>
<dbReference type="RefSeq" id="WP_160598407.1">
    <property type="nucleotide sequence ID" value="NZ_WTYS01000001.1"/>
</dbReference>
<dbReference type="Pfam" id="PF00586">
    <property type="entry name" value="AIRS"/>
    <property type="match status" value="1"/>
</dbReference>
<evidence type="ECO:0000259" key="2">
    <source>
        <dbReference type="Pfam" id="PF00586"/>
    </source>
</evidence>
<dbReference type="Gene3D" id="3.90.650.10">
    <property type="entry name" value="PurM-like C-terminal domain"/>
    <property type="match status" value="1"/>
</dbReference>
<dbReference type="Proteomes" id="UP000468943">
    <property type="component" value="Unassembled WGS sequence"/>
</dbReference>
<dbReference type="AlphaFoldDB" id="A0A6I4SNG8"/>
<gene>
    <name evidence="4" type="primary">hypE</name>
    <name evidence="4" type="ORF">GRI36_10455</name>
</gene>
<dbReference type="EMBL" id="WTYS01000001">
    <property type="protein sequence ID" value="MXO57303.1"/>
    <property type="molecule type" value="Genomic_DNA"/>
</dbReference>
<dbReference type="PIRSF" id="PIRSF005644">
    <property type="entry name" value="Hdrgns_mtr_HypE"/>
    <property type="match status" value="1"/>
</dbReference>
<evidence type="ECO:0000313" key="5">
    <source>
        <dbReference type="Proteomes" id="UP000468943"/>
    </source>
</evidence>
<feature type="domain" description="PurM-like N-terminal" evidence="2">
    <location>
        <begin position="58"/>
        <end position="165"/>
    </location>
</feature>